<comment type="cofactor">
    <cofactor evidence="1">
        <name>Mg(2+)</name>
        <dbReference type="ChEBI" id="CHEBI:18420"/>
    </cofactor>
</comment>
<dbReference type="PANTHER" id="PTHR43046">
    <property type="entry name" value="GDP-MANNOSE MANNOSYL HYDROLASE"/>
    <property type="match status" value="1"/>
</dbReference>
<dbReference type="CDD" id="cd02883">
    <property type="entry name" value="NUDIX_Hydrolase"/>
    <property type="match status" value="1"/>
</dbReference>
<gene>
    <name evidence="4" type="ORF">NP064_05325</name>
</gene>
<reference evidence="4 5" key="1">
    <citation type="submission" date="2022-07" db="EMBL/GenBank/DDBJ databases">
        <title>Novel species in genus cellulomonas.</title>
        <authorList>
            <person name="Ye L."/>
        </authorList>
    </citation>
    <scope>NUCLEOTIDE SEQUENCE [LARGE SCALE GENOMIC DNA]</scope>
    <source>
        <strain evidence="5">zg-Y338</strain>
    </source>
</reference>
<dbReference type="Pfam" id="PF00293">
    <property type="entry name" value="NUDIX"/>
    <property type="match status" value="1"/>
</dbReference>
<dbReference type="Gene3D" id="3.90.79.10">
    <property type="entry name" value="Nucleoside Triphosphate Pyrophosphohydrolase"/>
    <property type="match status" value="1"/>
</dbReference>
<dbReference type="SUPFAM" id="SSF55811">
    <property type="entry name" value="Nudix"/>
    <property type="match status" value="1"/>
</dbReference>
<name>A0ABY5L1Q0_9CELL</name>
<keyword evidence="5" id="KW-1185">Reference proteome</keyword>
<feature type="domain" description="Nudix hydrolase" evidence="3">
    <location>
        <begin position="6"/>
        <end position="151"/>
    </location>
</feature>
<dbReference type="InterPro" id="IPR000086">
    <property type="entry name" value="NUDIX_hydrolase_dom"/>
</dbReference>
<protein>
    <submittedName>
        <fullName evidence="4">NUDIX domain-containing protein</fullName>
    </submittedName>
</protein>
<dbReference type="PANTHER" id="PTHR43046:SF14">
    <property type="entry name" value="MUTT_NUDIX FAMILY PROTEIN"/>
    <property type="match status" value="1"/>
</dbReference>
<evidence type="ECO:0000313" key="4">
    <source>
        <dbReference type="EMBL" id="UUI76319.1"/>
    </source>
</evidence>
<dbReference type="PROSITE" id="PS51462">
    <property type="entry name" value="NUDIX"/>
    <property type="match status" value="1"/>
</dbReference>
<dbReference type="InterPro" id="IPR015797">
    <property type="entry name" value="NUDIX_hydrolase-like_dom_sf"/>
</dbReference>
<keyword evidence="2" id="KW-0378">Hydrolase</keyword>
<sequence>MSHVSNQHRAVRVSAHVLCLDRGQVLLTRRRGGQGLAWTLPGGGLGFAEEPADAARREVLQSTGFVVEIGPLLGVDSSRGSGIAPVGRRGPTDLHLLRIVYAARVMGNLVVDDVTAWGSGAEWVDLGAVVDGRRVDLVDTALAWAWSAVPV</sequence>
<accession>A0ABY5L1Q0</accession>
<dbReference type="Proteomes" id="UP001316189">
    <property type="component" value="Chromosome"/>
</dbReference>
<dbReference type="RefSeq" id="WP_227570562.1">
    <property type="nucleotide sequence ID" value="NZ_CP101988.1"/>
</dbReference>
<dbReference type="EMBL" id="CP101988">
    <property type="protein sequence ID" value="UUI76319.1"/>
    <property type="molecule type" value="Genomic_DNA"/>
</dbReference>
<organism evidence="4 5">
    <name type="scientific">Cellulomonas chengniuliangii</name>
    <dbReference type="NCBI Taxonomy" id="2968084"/>
    <lineage>
        <taxon>Bacteria</taxon>
        <taxon>Bacillati</taxon>
        <taxon>Actinomycetota</taxon>
        <taxon>Actinomycetes</taxon>
        <taxon>Micrococcales</taxon>
        <taxon>Cellulomonadaceae</taxon>
        <taxon>Cellulomonas</taxon>
    </lineage>
</organism>
<evidence type="ECO:0000256" key="2">
    <source>
        <dbReference type="ARBA" id="ARBA00022801"/>
    </source>
</evidence>
<proteinExistence type="predicted"/>
<evidence type="ECO:0000256" key="1">
    <source>
        <dbReference type="ARBA" id="ARBA00001946"/>
    </source>
</evidence>
<evidence type="ECO:0000259" key="3">
    <source>
        <dbReference type="PROSITE" id="PS51462"/>
    </source>
</evidence>
<evidence type="ECO:0000313" key="5">
    <source>
        <dbReference type="Proteomes" id="UP001316189"/>
    </source>
</evidence>